<comment type="catalytic activity">
    <reaction evidence="14 15">
        <text>ATP + H2O = ADP + phosphate + H(+)</text>
        <dbReference type="Rhea" id="RHEA:13065"/>
        <dbReference type="ChEBI" id="CHEBI:15377"/>
        <dbReference type="ChEBI" id="CHEBI:15378"/>
        <dbReference type="ChEBI" id="CHEBI:30616"/>
        <dbReference type="ChEBI" id="CHEBI:43474"/>
        <dbReference type="ChEBI" id="CHEBI:456216"/>
        <dbReference type="EC" id="5.6.2.4"/>
    </reaction>
</comment>
<dbReference type="InterPro" id="IPR014016">
    <property type="entry name" value="UvrD-like_ATP-bd"/>
</dbReference>
<organism evidence="19 20">
    <name type="scientific">Thiothrix litoralis</name>
    <dbReference type="NCBI Taxonomy" id="2891210"/>
    <lineage>
        <taxon>Bacteria</taxon>
        <taxon>Pseudomonadati</taxon>
        <taxon>Pseudomonadota</taxon>
        <taxon>Gammaproteobacteria</taxon>
        <taxon>Thiotrichales</taxon>
        <taxon>Thiotrichaceae</taxon>
        <taxon>Thiothrix</taxon>
    </lineage>
</organism>
<dbReference type="PANTHER" id="PTHR11070">
    <property type="entry name" value="UVRD / RECB / PCRA DNA HELICASE FAMILY MEMBER"/>
    <property type="match status" value="1"/>
</dbReference>
<evidence type="ECO:0000256" key="14">
    <source>
        <dbReference type="ARBA" id="ARBA00048988"/>
    </source>
</evidence>
<evidence type="ECO:0000256" key="6">
    <source>
        <dbReference type="ARBA" id="ARBA00022806"/>
    </source>
</evidence>
<dbReference type="InterPro" id="IPR000212">
    <property type="entry name" value="DNA_helicase_UvrD/REP"/>
</dbReference>
<keyword evidence="3 15" id="KW-0547">Nucleotide-binding</keyword>
<evidence type="ECO:0000313" key="20">
    <source>
        <dbReference type="Proteomes" id="UP000672039"/>
    </source>
</evidence>
<dbReference type="PROSITE" id="PS51217">
    <property type="entry name" value="UVRD_HELICASE_CTER"/>
    <property type="match status" value="1"/>
</dbReference>
<feature type="binding site" evidence="15">
    <location>
        <position position="1110"/>
    </location>
    <ligand>
        <name>Mg(2+)</name>
        <dbReference type="ChEBI" id="CHEBI:18420"/>
    </ligand>
</feature>
<feature type="domain" description="UvrD-like helicase C-terminal" evidence="18">
    <location>
        <begin position="474"/>
        <end position="735"/>
    </location>
</feature>
<dbReference type="Pfam" id="PF00580">
    <property type="entry name" value="UvrD-helicase"/>
    <property type="match status" value="1"/>
</dbReference>
<feature type="active site" description="For nuclease activity" evidence="15">
    <location>
        <position position="1110"/>
    </location>
</feature>
<dbReference type="PANTHER" id="PTHR11070:SF23">
    <property type="entry name" value="RECBCD ENZYME SUBUNIT RECB"/>
    <property type="match status" value="1"/>
</dbReference>
<evidence type="ECO:0000256" key="4">
    <source>
        <dbReference type="ARBA" id="ARBA00022763"/>
    </source>
</evidence>
<accession>A0ABX7WV68</accession>
<dbReference type="InterPro" id="IPR014017">
    <property type="entry name" value="DNA_helicase_UvrD-like_C"/>
</dbReference>
<evidence type="ECO:0000256" key="1">
    <source>
        <dbReference type="ARBA" id="ARBA00022722"/>
    </source>
</evidence>
<dbReference type="CDD" id="cd22352">
    <property type="entry name" value="RecB_C-like"/>
    <property type="match status" value="1"/>
</dbReference>
<keyword evidence="5 15" id="KW-0378">Hydrolase</keyword>
<reference evidence="19 20" key="1">
    <citation type="submission" date="2021-04" db="EMBL/GenBank/DDBJ databases">
        <title>Genomics, taxonomy and metabolism of representatives of sulfur bacteria of the genus Thiothrix: Thiothrix fructosivorans QT, Thiothrix unzii A1T and three new species, Thiothrix subterranea sp. nov., Thiothrix litoralis sp. nov. and 'Candidatus Thiothrix anitrata' sp. nov.</title>
        <authorList>
            <person name="Ravin N.V."/>
            <person name="Smolyakov D."/>
            <person name="Rudenko T.S."/>
            <person name="Mardanov A.V."/>
            <person name="Beletsky A.V."/>
            <person name="Markov N.D."/>
            <person name="Fomenkov A.I."/>
            <person name="Roberts R.J."/>
            <person name="Karnachuk O.V."/>
            <person name="Novikov A."/>
            <person name="Grabovich M.Y."/>
        </authorList>
    </citation>
    <scope>NUCLEOTIDE SEQUENCE [LARGE SCALE GENOMIC DNA]</scope>
    <source>
        <strain evidence="19 20">AS</strain>
    </source>
</reference>
<evidence type="ECO:0000256" key="5">
    <source>
        <dbReference type="ARBA" id="ARBA00022801"/>
    </source>
</evidence>
<protein>
    <recommendedName>
        <fullName evidence="15">RecBCD enzyme subunit RecB</fullName>
        <ecNumber evidence="15">3.1.11.5</ecNumber>
        <ecNumber evidence="15">5.6.2.4</ecNumber>
    </recommendedName>
    <alternativeName>
        <fullName evidence="15">DNA 3'-5' helicase subunit RecB</fullName>
    </alternativeName>
    <alternativeName>
        <fullName evidence="15">Exonuclease V subunit RecB</fullName>
        <shortName evidence="15">ExoV subunit RecB</shortName>
    </alternativeName>
    <alternativeName>
        <fullName evidence="15">Helicase/nuclease RecBCD subunit RecB</fullName>
    </alternativeName>
</protein>
<keyword evidence="8 15" id="KW-0067">ATP-binding</keyword>
<proteinExistence type="inferred from homology"/>
<sequence>MQTLDAKAVPLAGTNLIEASAGTGKTWTISWLYLRLVAVYGLPVDKILVVTYTDAATAELRDRIRKRLADALAYLENRPHDETYAELLTETASSQDCIQRLQLALVSFDEAAVFTIHGFCKRVLSENAFEARLPFESELVTNEDNLLTELTDKFWYQYFLKPDPLHLMLLQKGNLTPDSLLATVRDFIGKPYLHEDIAEVTVETFSACNSAFLAQVEVCAAWWHDAGETIRELLLNALQAKVLNGQSYKADKLPEWFATLDTLFANKVMPKGAESVLERLTTPYLQQKTNKGKQTPAHAFFDALEQLLVLQQPLQELLPLALENIRLKLLHHLRHELPIRKQQLGILTFDDLLLHLREALARHPELAPRLATKYQAALIDEFQDTDPIQYEIFERLYRDQLAQPVFYVGDPKQAIYGFRGADIYTYLKAAKATSHHHTLKHNFRSHPDLLAALNHLFAQSDQPFRSDISYEAVEAGKDQDDLVAEPALAAVRLWDWDSLEDGVNKPVVLEGIASAVANDIARLLNAARAGNARIGNRSVMSSDIAVLVRENQQGEQVKQALLARGIASVQKSRDSIFSTREASEFRAVLRAIAEPGNETALKQALVTELFGFTAQRLLALDEEPAELEAELEAFHRWHKTWHSQGFMPMFRQWMLQRGHYARLLGLADGERRLTNLLHLAELVHTESRLQGHGMHALIRWLQQKAEAAEKDEAHELRLESDENLVQITTIHKSKGLEYGIVYCPYLWLERDAHAKTNTWFSWYDADSGEGMSRLQAETLASEAARQRFREAEQAENLRLLYVALTRAKYHCTIALVSGQIKQFDYYSALGWLLFGKLTQGHDILGKLRKEGMQAPERQTLMHQQLERIVAASEGRISHEVIPVDDDLMTYQPETGDVQTAIRRYQPRYTPVPKVGSFSGLSSGKEDERPDYDTLAFASATFASTTLSERNTAFPRGTKAGSCLHKMLEELDFTQPLVEQQDKVLLPALTRHGLPERWLTAAEVLLENTLNTPLLLLPLGGEGLGMGGNGAAVIRLAGLTKGQRLDELEFYFPVERLRLKPLQALLHQHLPPEWEAIHAAIDRLKFTELTGYMKGFIDLVFAADGQYFVVDYKSNDLGATPADYTHATMEQAMAEHHYYLQYLIYCLALHRYLRQRVAGYDWDVQVGGALYLFLRGMMPDQAGSGVFFHKPDARLIEALDHLIQ</sequence>
<evidence type="ECO:0000256" key="10">
    <source>
        <dbReference type="ARBA" id="ARBA00023125"/>
    </source>
</evidence>
<dbReference type="PROSITE" id="PS51198">
    <property type="entry name" value="UVRD_HELICASE_ATP_BIND"/>
    <property type="match status" value="1"/>
</dbReference>
<dbReference type="InterPro" id="IPR038726">
    <property type="entry name" value="PDDEXK_AddAB-type"/>
</dbReference>
<feature type="binding site" evidence="15">
    <location>
        <position position="1097"/>
    </location>
    <ligand>
        <name>Mg(2+)</name>
        <dbReference type="ChEBI" id="CHEBI:18420"/>
    </ligand>
</feature>
<dbReference type="InterPro" id="IPR011335">
    <property type="entry name" value="Restrct_endonuc-II-like"/>
</dbReference>
<comment type="domain">
    <text evidence="15">The N-terminal DNA-binding domain is a ssDNA-dependent ATPase and has ATP-dependent 3'-5' helicase function. This domain interacts with RecC.</text>
</comment>
<evidence type="ECO:0000256" key="9">
    <source>
        <dbReference type="ARBA" id="ARBA00022842"/>
    </source>
</evidence>
<keyword evidence="10 15" id="KW-0238">DNA-binding</keyword>
<dbReference type="Gene3D" id="3.90.320.10">
    <property type="match status" value="1"/>
</dbReference>
<dbReference type="Proteomes" id="UP000672039">
    <property type="component" value="Chromosome"/>
</dbReference>
<feature type="domain" description="UvrD-like helicase ATP-binding" evidence="17">
    <location>
        <begin position="1"/>
        <end position="446"/>
    </location>
</feature>
<dbReference type="HAMAP" id="MF_01485">
    <property type="entry name" value="RecB"/>
    <property type="match status" value="1"/>
</dbReference>
<dbReference type="Pfam" id="PF13361">
    <property type="entry name" value="UvrD_C"/>
    <property type="match status" value="2"/>
</dbReference>
<name>A0ABX7WV68_9GAMM</name>
<dbReference type="GO" id="GO:0008854">
    <property type="term" value="F:exodeoxyribonuclease V activity"/>
    <property type="evidence" value="ECO:0007669"/>
    <property type="project" value="UniProtKB-EC"/>
</dbReference>
<keyword evidence="1 15" id="KW-0540">Nuclease</keyword>
<dbReference type="NCBIfam" id="TIGR00609">
    <property type="entry name" value="recB"/>
    <property type="match status" value="1"/>
</dbReference>
<comment type="function">
    <text evidence="15">A helicase/nuclease that prepares dsDNA breaks (DSB) for recombinational DNA repair. Binds to DSBs and unwinds DNA via a highly rapid and processive ATP-dependent bidirectional helicase activity. Unwinds dsDNA until it encounters a Chi (crossover hotspot instigator) sequence from the 3' direction. Cuts ssDNA a few nucleotides 3' to the Chi site. The properties and activities of the enzyme are changed at Chi. The Chi-altered holoenzyme produces a long 3'-ssDNA overhang and facilitates RecA-binding to the ssDNA for homologous DNA recombination and repair. Holoenzyme degrades any linearized DNA that is unable to undergo homologous recombination. In the holoenzyme this subunit contributes ATPase, 3'-5' helicase, exonuclease activity and loads RecA onto ssDNA.</text>
</comment>
<comment type="catalytic activity">
    <reaction evidence="15">
        <text>Exonucleolytic cleavage (in the presence of ATP) in either 5'- to 3'- or 3'- to 5'-direction to yield 5'-phosphooligonucleotides.</text>
        <dbReference type="EC" id="3.1.11.5"/>
    </reaction>
</comment>
<comment type="similarity">
    <text evidence="15">Belongs to the helicase family. UvrD subfamily.</text>
</comment>
<evidence type="ECO:0000256" key="13">
    <source>
        <dbReference type="ARBA" id="ARBA00034617"/>
    </source>
</evidence>
<dbReference type="EC" id="3.1.11.5" evidence="15"/>
<evidence type="ECO:0000256" key="16">
    <source>
        <dbReference type="PROSITE-ProRule" id="PRU00560"/>
    </source>
</evidence>
<comment type="cofactor">
    <cofactor evidence="15">
        <name>Mg(2+)</name>
        <dbReference type="ChEBI" id="CHEBI:18420"/>
    </cofactor>
    <text evidence="15">Binds 1 Mg(2+) ion per subunit.</text>
</comment>
<dbReference type="EC" id="5.6.2.4" evidence="15"/>
<feature type="binding site" evidence="16">
    <location>
        <begin position="19"/>
        <end position="26"/>
    </location>
    <ligand>
        <name>ATP</name>
        <dbReference type="ChEBI" id="CHEBI:30616"/>
    </ligand>
</feature>
<dbReference type="SUPFAM" id="SSF52540">
    <property type="entry name" value="P-loop containing nucleoside triphosphate hydrolases"/>
    <property type="match status" value="1"/>
</dbReference>
<dbReference type="Gene3D" id="1.10.486.10">
    <property type="entry name" value="PCRA, domain 4"/>
    <property type="match status" value="1"/>
</dbReference>
<dbReference type="InterPro" id="IPR011604">
    <property type="entry name" value="PDDEXK-like_dom_sf"/>
</dbReference>
<comment type="miscellaneous">
    <text evidence="15">In the RecBCD complex, RecB has a slow 3'-5' helicase, an exonuclease activity and loads RecA onto ssDNA, RecD has a fast 5'-3' helicase activity, while RecC stimulates the ATPase and processivity of the RecB helicase and contributes to recognition of the Chi site.</text>
</comment>
<dbReference type="InterPro" id="IPR027417">
    <property type="entry name" value="P-loop_NTPase"/>
</dbReference>
<evidence type="ECO:0000256" key="3">
    <source>
        <dbReference type="ARBA" id="ARBA00022741"/>
    </source>
</evidence>
<feature type="region of interest" description="Nuclease activity, interacts with RecD and RecA" evidence="15">
    <location>
        <begin position="911"/>
        <end position="1203"/>
    </location>
</feature>
<keyword evidence="2 15" id="KW-0479">Metal-binding</keyword>
<keyword evidence="12 15" id="KW-0413">Isomerase</keyword>
<dbReference type="Pfam" id="PF12705">
    <property type="entry name" value="PDDEXK_1"/>
    <property type="match status" value="1"/>
</dbReference>
<evidence type="ECO:0000256" key="15">
    <source>
        <dbReference type="HAMAP-Rule" id="MF_01485"/>
    </source>
</evidence>
<comment type="catalytic activity">
    <reaction evidence="13 15">
        <text>Couples ATP hydrolysis with the unwinding of duplex DNA by translocating in the 3'-5' direction.</text>
        <dbReference type="EC" id="5.6.2.4"/>
    </reaction>
</comment>
<keyword evidence="6 15" id="KW-0347">Helicase</keyword>
<keyword evidence="7 15" id="KW-0269">Exonuclease</keyword>
<dbReference type="RefSeq" id="WP_210223844.1">
    <property type="nucleotide sequence ID" value="NZ_CP072801.1"/>
</dbReference>
<comment type="subunit">
    <text evidence="15">Heterotrimer of RecB, RecC and RecD. All subunits contribute to DNA-binding. Interacts with RecA.</text>
</comment>
<feature type="region of interest" description="DNA-binding and helicase activity, interacts with RecC" evidence="15">
    <location>
        <begin position="1"/>
        <end position="861"/>
    </location>
</feature>
<keyword evidence="9 15" id="KW-0460">Magnesium</keyword>
<evidence type="ECO:0000256" key="12">
    <source>
        <dbReference type="ARBA" id="ARBA00023235"/>
    </source>
</evidence>
<gene>
    <name evidence="15 19" type="primary">recB</name>
    <name evidence="19" type="ORF">J9253_06525</name>
</gene>
<evidence type="ECO:0000256" key="7">
    <source>
        <dbReference type="ARBA" id="ARBA00022839"/>
    </source>
</evidence>
<evidence type="ECO:0000256" key="11">
    <source>
        <dbReference type="ARBA" id="ARBA00023204"/>
    </source>
</evidence>
<evidence type="ECO:0000313" key="19">
    <source>
        <dbReference type="EMBL" id="QTR47584.1"/>
    </source>
</evidence>
<evidence type="ECO:0000259" key="17">
    <source>
        <dbReference type="PROSITE" id="PS51198"/>
    </source>
</evidence>
<dbReference type="SUPFAM" id="SSF52980">
    <property type="entry name" value="Restriction endonuclease-like"/>
    <property type="match status" value="1"/>
</dbReference>
<feature type="binding site" evidence="15">
    <location>
        <position position="964"/>
    </location>
    <ligand>
        <name>Mg(2+)</name>
        <dbReference type="ChEBI" id="CHEBI:18420"/>
    </ligand>
</feature>
<keyword evidence="4 15" id="KW-0227">DNA damage</keyword>
<dbReference type="Gene3D" id="3.40.50.300">
    <property type="entry name" value="P-loop containing nucleotide triphosphate hydrolases"/>
    <property type="match status" value="2"/>
</dbReference>
<keyword evidence="11 15" id="KW-0234">DNA repair</keyword>
<evidence type="ECO:0000256" key="2">
    <source>
        <dbReference type="ARBA" id="ARBA00022723"/>
    </source>
</evidence>
<comment type="domain">
    <text evidence="15">The C-terminal domain has nuclease activity and interacts with RecD. It interacts with RecA, facilitating its loading onto ssDNA.</text>
</comment>
<dbReference type="EMBL" id="CP072801">
    <property type="protein sequence ID" value="QTR47584.1"/>
    <property type="molecule type" value="Genomic_DNA"/>
</dbReference>
<evidence type="ECO:0000259" key="18">
    <source>
        <dbReference type="PROSITE" id="PS51217"/>
    </source>
</evidence>
<dbReference type="InterPro" id="IPR004586">
    <property type="entry name" value="RecB"/>
</dbReference>
<dbReference type="Gene3D" id="1.10.3170.10">
    <property type="entry name" value="Recbcd, chain B, domain 2"/>
    <property type="match status" value="1"/>
</dbReference>
<keyword evidence="20" id="KW-1185">Reference proteome</keyword>
<evidence type="ECO:0000256" key="8">
    <source>
        <dbReference type="ARBA" id="ARBA00022840"/>
    </source>
</evidence>